<evidence type="ECO:0000256" key="4">
    <source>
        <dbReference type="SAM" id="MobiDB-lite"/>
    </source>
</evidence>
<keyword evidence="8" id="KW-1185">Reference proteome</keyword>
<dbReference type="GO" id="GO:0004674">
    <property type="term" value="F:protein serine/threonine kinase activity"/>
    <property type="evidence" value="ECO:0007669"/>
    <property type="project" value="TreeGrafter"/>
</dbReference>
<comment type="caution">
    <text evidence="7">The sequence shown here is derived from an EMBL/GenBank/DDBJ whole genome shotgun (WGS) entry which is preliminary data.</text>
</comment>
<dbReference type="InterPro" id="IPR008271">
    <property type="entry name" value="Ser/Thr_kinase_AS"/>
</dbReference>
<evidence type="ECO:0000256" key="5">
    <source>
        <dbReference type="SAM" id="Phobius"/>
    </source>
</evidence>
<dbReference type="GO" id="GO:0005524">
    <property type="term" value="F:ATP binding"/>
    <property type="evidence" value="ECO:0007669"/>
    <property type="project" value="UniProtKB-UniRule"/>
</dbReference>
<sequence>MSYWAKPEGQYEKRILLDGDYKFDSWPMSAFPEGYSLYWNFGGLGINSGRLPDDVIKKADDWEWVFETQTYDRATDVWKAFINGQLVANLTTGQGESSDFTKFGHFGKISDSDDNGIRGLSVGCRSNVLATPGIWGWRGGLDDFAVYNEVLSENEIKAIYDDPNAFDPSADSRLAIFYNFNDPSSSAAVLNQAPSNSGLYPMVLGADRLVAEAMSASDFSAATCLANRWLPPTFNCHLDATCIDVLGSSLAPLAHPSPPTASCVQYKRLAIPTYPFAYDPDGDELKYEIRTLPEDGQLYEENLKSELPEADHRSTPIISTDLPFAQTEFNSPHISYVHTPSDPFNFNPRDSFVVAYTDGMNWTEVTISINILNFNTLPIVEPSHNATSTVGVEEDQSVSTTLNFVDYDSSVVTLIAEELPKHGHLSYTANGETKIVSTFDFADPYGDQVPESQYAKEVIGFSSTWYNEKGDWAPNQILGEQSTFIYADSTLAWCPESQGGTGTSSNDSNEAGRENFWDRDEVYAISGYTEYIEVEFETPLYISAVDIGEVRGCGSIVHVYAKNSETNLSLAMYKDKPDTSCDAPEGRARLTNVASTFSPPKLCNTPFLANRVRVELDTRAVPDWNELDYVRVTGYKQPPSGMLPTGISHITYTPSENYFGEDFYSFYSTDCGYHRSNIGQVAEFYVDVRGTPDPPLVETVYLDSKPENATQYINFAPFVKNFDGAHLSIKFPSLPSIGTLQTANASTEIVKMDSTYNLSATTFIYSVTEFPDYTKTITFQYEITDAEQGFTVEQSVEVTVQGVHPEDALSIRTVAVIAGVVVFIICAITLGVLTKRNNKRIKRAESSFRAIKRRLSMTRRENLQLHENVKILQQYSKNEINMIEGQIVSFQVNFRNRNSMLSPTTDGRNLQTEGAGDSENSDTATTSVHDIKKLLIAATNLQNEGVLGKGSFGEVYKSKYRGEYVAVKTLHEIDKLKLDRFQEEIILMSDLHHMNIVQLIGACWEKDLMALVMEYCSKGMSSQVVDAEGDHFSWDDPLLKWCMDTARAMRYLHGVTYVDSKTNMDVAGIMHRDLKPDNCLITETYMVKVADFGEARALKEDDYTMTQVGTPLYIAPEIVRGDNYGLNADVFSFGLTVLAWGLKGKESLIAFLFGALMRERGSNQHHRAERPRQRVGRVTHALISKGWRPKIKFLEEMGIPHTLIELIAQCLLEDASSRPTFAEILEYLEKDARREIMTDDKELPSGKILKRRASTSGTLKLRILSRNAEVNETTISVEEGIRNLMEQLGDAHQIGQDDIKLAKGILRDLARGSSKLVKLKGNELRMRIEEDEQFDNKMTERIRKKREKREMLKLELKEDFSRTKLKAMLKRDGTKDAGGEGEANASRNAIKVTPIM</sequence>
<dbReference type="SMART" id="SM00220">
    <property type="entry name" value="S_TKc"/>
    <property type="match status" value="1"/>
</dbReference>
<dbReference type="InterPro" id="IPR011009">
    <property type="entry name" value="Kinase-like_dom_sf"/>
</dbReference>
<dbReference type="InterPro" id="IPR051681">
    <property type="entry name" value="Ser/Thr_Kinases-Pseudokinases"/>
</dbReference>
<feature type="binding site" evidence="3">
    <location>
        <position position="968"/>
    </location>
    <ligand>
        <name>ATP</name>
        <dbReference type="ChEBI" id="CHEBI:30616"/>
    </ligand>
</feature>
<dbReference type="OrthoDB" id="193445at2759"/>
<dbReference type="PROSITE" id="PS50011">
    <property type="entry name" value="PROTEIN_KINASE_DOM"/>
    <property type="match status" value="1"/>
</dbReference>
<name>A0A9W6Z716_9STRA</name>
<dbReference type="EMBL" id="BRXZ01005572">
    <property type="protein sequence ID" value="GMH46611.1"/>
    <property type="molecule type" value="Genomic_DNA"/>
</dbReference>
<evidence type="ECO:0000259" key="6">
    <source>
        <dbReference type="PROSITE" id="PS50011"/>
    </source>
</evidence>
<keyword evidence="1 3" id="KW-0547">Nucleotide-binding</keyword>
<dbReference type="PANTHER" id="PTHR44329">
    <property type="entry name" value="SERINE/THREONINE-PROTEIN KINASE TNNI3K-RELATED"/>
    <property type="match status" value="1"/>
</dbReference>
<keyword evidence="5" id="KW-0812">Transmembrane</keyword>
<dbReference type="Gene3D" id="2.60.120.200">
    <property type="match status" value="1"/>
</dbReference>
<protein>
    <recommendedName>
        <fullName evidence="6">Protein kinase domain-containing protein</fullName>
    </recommendedName>
</protein>
<gene>
    <name evidence="7" type="ORF">TrRE_jg6890</name>
</gene>
<organism evidence="7 8">
    <name type="scientific">Triparma retinervis</name>
    <dbReference type="NCBI Taxonomy" id="2557542"/>
    <lineage>
        <taxon>Eukaryota</taxon>
        <taxon>Sar</taxon>
        <taxon>Stramenopiles</taxon>
        <taxon>Ochrophyta</taxon>
        <taxon>Bolidophyceae</taxon>
        <taxon>Parmales</taxon>
        <taxon>Triparmaceae</taxon>
        <taxon>Triparma</taxon>
    </lineage>
</organism>
<dbReference type="Gene3D" id="3.30.200.20">
    <property type="entry name" value="Phosphorylase Kinase, domain 1"/>
    <property type="match status" value="1"/>
</dbReference>
<dbReference type="PROSITE" id="PS00107">
    <property type="entry name" value="PROTEIN_KINASE_ATP"/>
    <property type="match status" value="1"/>
</dbReference>
<dbReference type="SUPFAM" id="SSF49899">
    <property type="entry name" value="Concanavalin A-like lectins/glucanases"/>
    <property type="match status" value="1"/>
</dbReference>
<accession>A0A9W6Z716</accession>
<evidence type="ECO:0000313" key="8">
    <source>
        <dbReference type="Proteomes" id="UP001165082"/>
    </source>
</evidence>
<evidence type="ECO:0000313" key="7">
    <source>
        <dbReference type="EMBL" id="GMH46611.1"/>
    </source>
</evidence>
<dbReference type="InterPro" id="IPR017441">
    <property type="entry name" value="Protein_kinase_ATP_BS"/>
</dbReference>
<keyword evidence="2 3" id="KW-0067">ATP-binding</keyword>
<dbReference type="Proteomes" id="UP001165082">
    <property type="component" value="Unassembled WGS sequence"/>
</dbReference>
<dbReference type="PROSITE" id="PS00108">
    <property type="entry name" value="PROTEIN_KINASE_ST"/>
    <property type="match status" value="1"/>
</dbReference>
<dbReference type="InterPro" id="IPR013320">
    <property type="entry name" value="ConA-like_dom_sf"/>
</dbReference>
<feature type="transmembrane region" description="Helical" evidence="5">
    <location>
        <begin position="814"/>
        <end position="833"/>
    </location>
</feature>
<evidence type="ECO:0000256" key="3">
    <source>
        <dbReference type="PROSITE-ProRule" id="PRU10141"/>
    </source>
</evidence>
<feature type="region of interest" description="Disordered" evidence="4">
    <location>
        <begin position="1371"/>
        <end position="1396"/>
    </location>
</feature>
<dbReference type="Gene3D" id="1.10.510.10">
    <property type="entry name" value="Transferase(Phosphotransferase) domain 1"/>
    <property type="match status" value="1"/>
</dbReference>
<keyword evidence="5" id="KW-1133">Transmembrane helix</keyword>
<dbReference type="Pfam" id="PF00069">
    <property type="entry name" value="Pkinase"/>
    <property type="match status" value="1"/>
</dbReference>
<keyword evidence="5" id="KW-0472">Membrane</keyword>
<evidence type="ECO:0000256" key="1">
    <source>
        <dbReference type="ARBA" id="ARBA00022741"/>
    </source>
</evidence>
<dbReference type="SUPFAM" id="SSF56112">
    <property type="entry name" value="Protein kinase-like (PK-like)"/>
    <property type="match status" value="1"/>
</dbReference>
<feature type="compositionally biased region" description="Polar residues" evidence="4">
    <location>
        <begin position="901"/>
        <end position="912"/>
    </location>
</feature>
<reference evidence="7" key="1">
    <citation type="submission" date="2022-07" db="EMBL/GenBank/DDBJ databases">
        <title>Genome analysis of Parmales, a sister group of diatoms, reveals the evolutionary specialization of diatoms from phago-mixotrophs to photoautotrophs.</title>
        <authorList>
            <person name="Ban H."/>
            <person name="Sato S."/>
            <person name="Yoshikawa S."/>
            <person name="Kazumasa Y."/>
            <person name="Nakamura Y."/>
            <person name="Ichinomiya M."/>
            <person name="Saitoh K."/>
            <person name="Sato N."/>
            <person name="Blanc-Mathieu R."/>
            <person name="Endo H."/>
            <person name="Kuwata A."/>
            <person name="Ogata H."/>
        </authorList>
    </citation>
    <scope>NUCLEOTIDE SEQUENCE</scope>
</reference>
<dbReference type="InterPro" id="IPR000719">
    <property type="entry name" value="Prot_kinase_dom"/>
</dbReference>
<feature type="region of interest" description="Disordered" evidence="4">
    <location>
        <begin position="901"/>
        <end position="923"/>
    </location>
</feature>
<evidence type="ECO:0000256" key="2">
    <source>
        <dbReference type="ARBA" id="ARBA00022840"/>
    </source>
</evidence>
<feature type="domain" description="Protein kinase" evidence="6">
    <location>
        <begin position="941"/>
        <end position="1237"/>
    </location>
</feature>
<proteinExistence type="predicted"/>